<name>A0A6P4EXJ0_DRORH</name>
<feature type="signal peptide" evidence="1">
    <location>
        <begin position="1"/>
        <end position="19"/>
    </location>
</feature>
<evidence type="ECO:0000313" key="4">
    <source>
        <dbReference type="Proteomes" id="UP001652680"/>
    </source>
</evidence>
<reference evidence="3" key="3">
    <citation type="submission" date="2025-05" db="UniProtKB">
        <authorList>
            <consortium name="EnsemblMetazoa"/>
        </authorList>
    </citation>
    <scope>IDENTIFICATION</scope>
</reference>
<evidence type="ECO:0000259" key="2">
    <source>
        <dbReference type="Pfam" id="PF00014"/>
    </source>
</evidence>
<dbReference type="GeneID" id="108047241"/>
<feature type="domain" description="BPTI/Kunitz inhibitor" evidence="2">
    <location>
        <begin position="25"/>
        <end position="77"/>
    </location>
</feature>
<dbReference type="Proteomes" id="UP001652680">
    <property type="component" value="Unassembled WGS sequence"/>
</dbReference>
<gene>
    <name evidence="5" type="primary">LOC108047241</name>
    <name evidence="3" type="synonym">108047241</name>
</gene>
<reference evidence="4" key="1">
    <citation type="journal article" date="2021" name="Elife">
        <title>Highly contiguous assemblies of 101 drosophilid genomes.</title>
        <authorList>
            <person name="Kim B.Y."/>
            <person name="Wang J.R."/>
            <person name="Miller D.E."/>
            <person name="Barmina O."/>
            <person name="Delaney E."/>
            <person name="Thompson A."/>
            <person name="Comeault A.A."/>
            <person name="Peede D."/>
            <person name="D'Agostino E.R."/>
            <person name="Pelaez J."/>
            <person name="Aguilar J.M."/>
            <person name="Haji D."/>
            <person name="Matsunaga T."/>
            <person name="Armstrong E.E."/>
            <person name="Zych M."/>
            <person name="Ogawa Y."/>
            <person name="Stamenkovic-Radak M."/>
            <person name="Jelic M."/>
            <person name="Veselinovic M.S."/>
            <person name="Tanaskovic M."/>
            <person name="Eric P."/>
            <person name="Gao J.J."/>
            <person name="Katoh T.K."/>
            <person name="Toda M.J."/>
            <person name="Watabe H."/>
            <person name="Watada M."/>
            <person name="Davis J.S."/>
            <person name="Moyle L.C."/>
            <person name="Manoli G."/>
            <person name="Bertolini E."/>
            <person name="Kostal V."/>
            <person name="Hawley R.S."/>
            <person name="Takahashi A."/>
            <person name="Jones C.D."/>
            <person name="Price D.K."/>
            <person name="Whiteman N."/>
            <person name="Kopp A."/>
            <person name="Matute D.R."/>
            <person name="Petrov D.A."/>
        </authorList>
    </citation>
    <scope>NUCLEOTIDE SEQUENCE [LARGE SCALE GENOMIC DNA]</scope>
</reference>
<reference evidence="5" key="2">
    <citation type="submission" date="2025-04" db="UniProtKB">
        <authorList>
            <consortium name="RefSeq"/>
        </authorList>
    </citation>
    <scope>IDENTIFICATION</scope>
</reference>
<dbReference type="CTD" id="8674094"/>
<dbReference type="InterPro" id="IPR036880">
    <property type="entry name" value="Kunitz_BPTI_sf"/>
</dbReference>
<dbReference type="Gene3D" id="4.10.410.10">
    <property type="entry name" value="Pancreatic trypsin inhibitor Kunitz domain"/>
    <property type="match status" value="1"/>
</dbReference>
<evidence type="ECO:0000313" key="5">
    <source>
        <dbReference type="RefSeq" id="XP_016982837.1"/>
    </source>
</evidence>
<proteinExistence type="predicted"/>
<dbReference type="EnsemblMetazoa" id="XM_017127348.2">
    <property type="protein sequence ID" value="XP_016982837.1"/>
    <property type="gene ID" value="LOC108047241"/>
</dbReference>
<keyword evidence="1" id="KW-0732">Signal</keyword>
<evidence type="ECO:0000256" key="1">
    <source>
        <dbReference type="SAM" id="SignalP"/>
    </source>
</evidence>
<accession>A0A6P4EXJ0</accession>
<evidence type="ECO:0000313" key="3">
    <source>
        <dbReference type="EnsemblMetazoa" id="XP_016982837.1"/>
    </source>
</evidence>
<organism evidence="5">
    <name type="scientific">Drosophila rhopaloa</name>
    <name type="common">Fruit fly</name>
    <dbReference type="NCBI Taxonomy" id="1041015"/>
    <lineage>
        <taxon>Eukaryota</taxon>
        <taxon>Metazoa</taxon>
        <taxon>Ecdysozoa</taxon>
        <taxon>Arthropoda</taxon>
        <taxon>Hexapoda</taxon>
        <taxon>Insecta</taxon>
        <taxon>Pterygota</taxon>
        <taxon>Neoptera</taxon>
        <taxon>Endopterygota</taxon>
        <taxon>Diptera</taxon>
        <taxon>Brachycera</taxon>
        <taxon>Muscomorpha</taxon>
        <taxon>Ephydroidea</taxon>
        <taxon>Drosophilidae</taxon>
        <taxon>Drosophila</taxon>
        <taxon>Sophophora</taxon>
    </lineage>
</organism>
<dbReference type="Pfam" id="PF00014">
    <property type="entry name" value="Kunitz_BPTI"/>
    <property type="match status" value="1"/>
</dbReference>
<dbReference type="RefSeq" id="XP_016982837.1">
    <property type="nucleotide sequence ID" value="XM_017127348.1"/>
</dbReference>
<dbReference type="GO" id="GO:0004867">
    <property type="term" value="F:serine-type endopeptidase inhibitor activity"/>
    <property type="evidence" value="ECO:0007669"/>
    <property type="project" value="InterPro"/>
</dbReference>
<sequence>MKILPTLSLICVIMGLAQGQTDIICSTEPLPVGLCVDRIVGYTYSSIRNRCVNYEARTCEVRGNYFANRNDCEAKCKPVRAFRDAPFTFFVERAMAQARNLISRILSVPLFSN</sequence>
<protein>
    <submittedName>
        <fullName evidence="5">Uncharacterized protein LOC108047241</fullName>
    </submittedName>
</protein>
<dbReference type="OrthoDB" id="7846539at2759"/>
<dbReference type="AlphaFoldDB" id="A0A6P4EXJ0"/>
<feature type="chain" id="PRO_5028115915" evidence="1">
    <location>
        <begin position="20"/>
        <end position="113"/>
    </location>
</feature>
<dbReference type="SUPFAM" id="SSF57362">
    <property type="entry name" value="BPTI-like"/>
    <property type="match status" value="1"/>
</dbReference>
<keyword evidence="4" id="KW-1185">Reference proteome</keyword>
<dbReference type="InterPro" id="IPR002223">
    <property type="entry name" value="Kunitz_BPTI"/>
</dbReference>